<comment type="caution">
    <text evidence="3">The sequence shown here is derived from an EMBL/GenBank/DDBJ whole genome shotgun (WGS) entry which is preliminary data.</text>
</comment>
<keyword evidence="1" id="KW-1133">Transmembrane helix</keyword>
<dbReference type="Gene3D" id="1.20.144.10">
    <property type="entry name" value="Phosphatidic acid phosphatase type 2/haloperoxidase"/>
    <property type="match status" value="1"/>
</dbReference>
<dbReference type="EMBL" id="BAABAF010000001">
    <property type="protein sequence ID" value="GAA3751080.1"/>
    <property type="molecule type" value="Genomic_DNA"/>
</dbReference>
<evidence type="ECO:0000256" key="1">
    <source>
        <dbReference type="SAM" id="Phobius"/>
    </source>
</evidence>
<feature type="domain" description="Phosphatidic acid phosphatase type 2/haloperoxidase" evidence="2">
    <location>
        <begin position="104"/>
        <end position="185"/>
    </location>
</feature>
<gene>
    <name evidence="3" type="ORF">GCM10022240_00380</name>
</gene>
<keyword evidence="4" id="KW-1185">Reference proteome</keyword>
<keyword evidence="1" id="KW-0812">Transmembrane</keyword>
<dbReference type="InterPro" id="IPR000326">
    <property type="entry name" value="PAP2/HPO"/>
</dbReference>
<reference evidence="4" key="1">
    <citation type="journal article" date="2019" name="Int. J. Syst. Evol. Microbiol.">
        <title>The Global Catalogue of Microorganisms (GCM) 10K type strain sequencing project: providing services to taxonomists for standard genome sequencing and annotation.</title>
        <authorList>
            <consortium name="The Broad Institute Genomics Platform"/>
            <consortium name="The Broad Institute Genome Sequencing Center for Infectious Disease"/>
            <person name="Wu L."/>
            <person name="Ma J."/>
        </authorList>
    </citation>
    <scope>NUCLEOTIDE SEQUENCE [LARGE SCALE GENOMIC DNA]</scope>
    <source>
        <strain evidence="4">JCM 16950</strain>
    </source>
</reference>
<proteinExistence type="predicted"/>
<feature type="transmembrane region" description="Helical" evidence="1">
    <location>
        <begin position="199"/>
        <end position="219"/>
    </location>
</feature>
<keyword evidence="1" id="KW-0472">Membrane</keyword>
<dbReference type="Pfam" id="PF01569">
    <property type="entry name" value="PAP2"/>
    <property type="match status" value="1"/>
</dbReference>
<dbReference type="Proteomes" id="UP001500540">
    <property type="component" value="Unassembled WGS sequence"/>
</dbReference>
<name>A0ABP7G023_9MICO</name>
<feature type="transmembrane region" description="Helical" evidence="1">
    <location>
        <begin position="50"/>
        <end position="72"/>
    </location>
</feature>
<dbReference type="InterPro" id="IPR036938">
    <property type="entry name" value="PAP2/HPO_sf"/>
</dbReference>
<feature type="transmembrane region" description="Helical" evidence="1">
    <location>
        <begin position="225"/>
        <end position="244"/>
    </location>
</feature>
<sequence>MRLAWSVAFAMALVLLYLLAVRTVPGQTRDAESMSMFAWMGTGARSALGAVRYVLPTVTILLTVAVAGWALMLRRWREVGYCALLTLLVLGVTGPLRDLVFSRPYLGEFGYTQNSYPSRHVVLVFAFALVAVRLCPAGTARRLAAWAAVALTLLVAVASVASYAHRLSDVVGAVLLVGVVAPWLARAGEGGVRAHRLRLGAAVLWAAVIPVAWLSALLISGPGLTALLCLGVLAPAVVATDVVAHGPRPRRGRGQTKPPC</sequence>
<feature type="transmembrane region" description="Helical" evidence="1">
    <location>
        <begin position="143"/>
        <end position="164"/>
    </location>
</feature>
<feature type="transmembrane region" description="Helical" evidence="1">
    <location>
        <begin position="170"/>
        <end position="187"/>
    </location>
</feature>
<accession>A0ABP7G023</accession>
<evidence type="ECO:0000313" key="3">
    <source>
        <dbReference type="EMBL" id="GAA3751080.1"/>
    </source>
</evidence>
<feature type="transmembrane region" description="Helical" evidence="1">
    <location>
        <begin position="116"/>
        <end position="136"/>
    </location>
</feature>
<feature type="transmembrane region" description="Helical" evidence="1">
    <location>
        <begin position="79"/>
        <end position="96"/>
    </location>
</feature>
<dbReference type="CDD" id="cd01610">
    <property type="entry name" value="PAP2_like"/>
    <property type="match status" value="1"/>
</dbReference>
<evidence type="ECO:0000259" key="2">
    <source>
        <dbReference type="Pfam" id="PF01569"/>
    </source>
</evidence>
<organism evidence="3 4">
    <name type="scientific">Microbacterium kribbense</name>
    <dbReference type="NCBI Taxonomy" id="433645"/>
    <lineage>
        <taxon>Bacteria</taxon>
        <taxon>Bacillati</taxon>
        <taxon>Actinomycetota</taxon>
        <taxon>Actinomycetes</taxon>
        <taxon>Micrococcales</taxon>
        <taxon>Microbacteriaceae</taxon>
        <taxon>Microbacterium</taxon>
    </lineage>
</organism>
<dbReference type="SUPFAM" id="SSF48317">
    <property type="entry name" value="Acid phosphatase/Vanadium-dependent haloperoxidase"/>
    <property type="match status" value="1"/>
</dbReference>
<dbReference type="RefSeq" id="WP_344779305.1">
    <property type="nucleotide sequence ID" value="NZ_BAABAF010000001.1"/>
</dbReference>
<evidence type="ECO:0000313" key="4">
    <source>
        <dbReference type="Proteomes" id="UP001500540"/>
    </source>
</evidence>
<protein>
    <recommendedName>
        <fullName evidence="2">Phosphatidic acid phosphatase type 2/haloperoxidase domain-containing protein</fullName>
    </recommendedName>
</protein>